<dbReference type="PANTHER" id="PTHR21624">
    <property type="entry name" value="STEROL DESATURASE-RELATED PROTEIN"/>
    <property type="match status" value="1"/>
</dbReference>
<comment type="caution">
    <text evidence="9">The sequence shown here is derived from an EMBL/GenBank/DDBJ whole genome shotgun (WGS) entry which is preliminary data.</text>
</comment>
<keyword evidence="3 7" id="KW-1133">Transmembrane helix</keyword>
<keyword evidence="6 7" id="KW-0472">Membrane</keyword>
<dbReference type="Pfam" id="PF04116">
    <property type="entry name" value="FA_hydroxylase"/>
    <property type="match status" value="1"/>
</dbReference>
<accession>A0A0D7WD38</accession>
<evidence type="ECO:0000313" key="10">
    <source>
        <dbReference type="Proteomes" id="UP000032578"/>
    </source>
</evidence>
<dbReference type="GO" id="GO:0005506">
    <property type="term" value="F:iron ion binding"/>
    <property type="evidence" value="ECO:0007669"/>
    <property type="project" value="InterPro"/>
</dbReference>
<feature type="domain" description="Fatty acid hydroxylase" evidence="8">
    <location>
        <begin position="91"/>
        <end position="228"/>
    </location>
</feature>
<dbReference type="Proteomes" id="UP000032578">
    <property type="component" value="Unassembled WGS sequence"/>
</dbReference>
<evidence type="ECO:0000256" key="4">
    <source>
        <dbReference type="ARBA" id="ARBA00023002"/>
    </source>
</evidence>
<keyword evidence="10" id="KW-1185">Reference proteome</keyword>
<dbReference type="InterPro" id="IPR051689">
    <property type="entry name" value="Sterol_desaturase/TMEM195"/>
</dbReference>
<dbReference type="PATRIC" id="fig|1435349.4.peg.218"/>
<evidence type="ECO:0000313" key="9">
    <source>
        <dbReference type="EMBL" id="KJD37080.1"/>
    </source>
</evidence>
<evidence type="ECO:0000256" key="5">
    <source>
        <dbReference type="ARBA" id="ARBA00023098"/>
    </source>
</evidence>
<reference evidence="9 10" key="1">
    <citation type="submission" date="2014-11" db="EMBL/GenBank/DDBJ databases">
        <title>Tamlana sedimentorum sp. nov., isolated from shallow sand sediments of the Sea of Japan.</title>
        <authorList>
            <person name="Romanenko L.A."/>
        </authorList>
    </citation>
    <scope>NUCLEOTIDE SEQUENCE [LARGE SCALE GENOMIC DNA]</scope>
    <source>
        <strain evidence="9 10">JCM 19808</strain>
    </source>
</reference>
<comment type="subcellular location">
    <subcellularLocation>
        <location evidence="1">Endomembrane system</location>
        <topology evidence="1">Multi-pass membrane protein</topology>
    </subcellularLocation>
</comment>
<dbReference type="STRING" id="1435349.PW52_01075"/>
<dbReference type="GO" id="GO:0016020">
    <property type="term" value="C:membrane"/>
    <property type="evidence" value="ECO:0007669"/>
    <property type="project" value="GOC"/>
</dbReference>
<evidence type="ECO:0000256" key="2">
    <source>
        <dbReference type="ARBA" id="ARBA00022692"/>
    </source>
</evidence>
<dbReference type="OrthoDB" id="9770329at2"/>
<evidence type="ECO:0000256" key="1">
    <source>
        <dbReference type="ARBA" id="ARBA00004127"/>
    </source>
</evidence>
<dbReference type="AlphaFoldDB" id="A0A0D7WD38"/>
<keyword evidence="5" id="KW-0443">Lipid metabolism</keyword>
<evidence type="ECO:0000256" key="3">
    <source>
        <dbReference type="ARBA" id="ARBA00022989"/>
    </source>
</evidence>
<dbReference type="PANTHER" id="PTHR21624:SF1">
    <property type="entry name" value="ALKYLGLYCEROL MONOOXYGENASE"/>
    <property type="match status" value="1"/>
</dbReference>
<dbReference type="RefSeq" id="WP_044631074.1">
    <property type="nucleotide sequence ID" value="NZ_JTDW01000001.1"/>
</dbReference>
<evidence type="ECO:0000256" key="6">
    <source>
        <dbReference type="ARBA" id="ARBA00023136"/>
    </source>
</evidence>
<dbReference type="GO" id="GO:0006643">
    <property type="term" value="P:membrane lipid metabolic process"/>
    <property type="evidence" value="ECO:0007669"/>
    <property type="project" value="TreeGrafter"/>
</dbReference>
<keyword evidence="4" id="KW-0560">Oxidoreductase</keyword>
<protein>
    <submittedName>
        <fullName evidence="9">Fatty acid hydroxylase</fullName>
    </submittedName>
</protein>
<organism evidence="9 10">
    <name type="scientific">Neotamlana sedimentorum</name>
    <dbReference type="NCBI Taxonomy" id="1435349"/>
    <lineage>
        <taxon>Bacteria</taxon>
        <taxon>Pseudomonadati</taxon>
        <taxon>Bacteroidota</taxon>
        <taxon>Flavobacteriia</taxon>
        <taxon>Flavobacteriales</taxon>
        <taxon>Flavobacteriaceae</taxon>
        <taxon>Neotamlana</taxon>
    </lineage>
</organism>
<name>A0A0D7WD38_9FLAO</name>
<dbReference type="GO" id="GO:0008610">
    <property type="term" value="P:lipid biosynthetic process"/>
    <property type="evidence" value="ECO:0007669"/>
    <property type="project" value="InterPro"/>
</dbReference>
<evidence type="ECO:0000259" key="8">
    <source>
        <dbReference type="Pfam" id="PF04116"/>
    </source>
</evidence>
<feature type="transmembrane region" description="Helical" evidence="7">
    <location>
        <begin position="77"/>
        <end position="100"/>
    </location>
</feature>
<feature type="transmembrane region" description="Helical" evidence="7">
    <location>
        <begin position="149"/>
        <end position="175"/>
    </location>
</feature>
<feature type="transmembrane region" description="Helical" evidence="7">
    <location>
        <begin position="51"/>
        <end position="71"/>
    </location>
</feature>
<dbReference type="EMBL" id="JTDW01000001">
    <property type="protein sequence ID" value="KJD37080.1"/>
    <property type="molecule type" value="Genomic_DNA"/>
</dbReference>
<keyword evidence="2 7" id="KW-0812">Transmembrane</keyword>
<proteinExistence type="predicted"/>
<feature type="transmembrane region" description="Helical" evidence="7">
    <location>
        <begin position="12"/>
        <end position="30"/>
    </location>
</feature>
<gene>
    <name evidence="9" type="ORF">PW52_01075</name>
</gene>
<sequence>MKILDALLNLDLNYLIIALLALFFTLEQALNNPFTYKKRGKHLFQNLLFQILFYVINLFFISVLITAIEWLNANNIGLFYIIELPFWLKLILGVILYDFCTYWLHRASHKSPLLWRLHRVHHSDTTMDSSTTFRFHPIELAVVYQAGNIAAAALFGLDVIALTLYYFIVYIFFFFEHSNLNYPQWLNKTIGLLFVMPDHHRVHHHQNQFYTDSNFADIFIIWDRLFGTFKLIPVSKMHYGLIEFQDEKKQSFLYLIKSPFINVKKNDH</sequence>
<evidence type="ECO:0000256" key="7">
    <source>
        <dbReference type="SAM" id="Phobius"/>
    </source>
</evidence>
<dbReference type="GO" id="GO:0012505">
    <property type="term" value="C:endomembrane system"/>
    <property type="evidence" value="ECO:0007669"/>
    <property type="project" value="UniProtKB-SubCell"/>
</dbReference>
<dbReference type="GO" id="GO:0050479">
    <property type="term" value="F:glyceryl-ether monooxygenase activity"/>
    <property type="evidence" value="ECO:0007669"/>
    <property type="project" value="TreeGrafter"/>
</dbReference>
<dbReference type="InterPro" id="IPR006694">
    <property type="entry name" value="Fatty_acid_hydroxylase"/>
</dbReference>